<dbReference type="InterPro" id="IPR014730">
    <property type="entry name" value="ETF_a/b_N"/>
</dbReference>
<dbReference type="PANTHER" id="PTHR21294">
    <property type="entry name" value="ELECTRON TRANSFER FLAVOPROTEIN BETA-SUBUNIT"/>
    <property type="match status" value="1"/>
</dbReference>
<dbReference type="STRING" id="1108045.GORHZ_051_00030"/>
<dbReference type="AlphaFoldDB" id="K6VQD8"/>
<sequence length="259" mass="27314">MRIIVPLKAVPDLVEEIELTDDGTDIDREYLKFVLNEWDDQALEEALLIKDAGDAEVVAVALADDPDIEQALYTAIAKGADGAVKLDRSTDGDAPADTHTRAAVFAAYLKDNPADLVITGVQAPDDLDGQLPPALAAHLGAPHASVVVSVEPADGKVRVRQEFSGGRAADLEMTLPAVVGLQASRQTPRYAPVSKVRAAQQAGGLTDVAVASGDGPPALTVRRIYAPESASHAEMLTGDEDEVADKIIELLRGRGLIKE</sequence>
<dbReference type="OrthoDB" id="9781325at2"/>
<accession>K6VQD8</accession>
<dbReference type="EMBL" id="BAHC01000051">
    <property type="protein sequence ID" value="GAB89130.1"/>
    <property type="molecule type" value="Genomic_DNA"/>
</dbReference>
<organism evidence="8 9">
    <name type="scientific">Gordonia rhizosphera NBRC 16068</name>
    <dbReference type="NCBI Taxonomy" id="1108045"/>
    <lineage>
        <taxon>Bacteria</taxon>
        <taxon>Bacillati</taxon>
        <taxon>Actinomycetota</taxon>
        <taxon>Actinomycetes</taxon>
        <taxon>Mycobacteriales</taxon>
        <taxon>Gordoniaceae</taxon>
        <taxon>Gordonia</taxon>
    </lineage>
</organism>
<comment type="function">
    <text evidence="6">The electron transfer flavoprotein serves as a specific electron acceptor for other dehydrogenases. It transfers the electrons to the main respiratory chain via ETF-ubiquinone oxidoreductase (ETF dehydrogenase).</text>
</comment>
<evidence type="ECO:0000256" key="3">
    <source>
        <dbReference type="ARBA" id="ARBA00011355"/>
    </source>
</evidence>
<dbReference type="PANTHER" id="PTHR21294:SF8">
    <property type="entry name" value="ELECTRON TRANSFER FLAVOPROTEIN SUBUNIT BETA"/>
    <property type="match status" value="1"/>
</dbReference>
<dbReference type="Pfam" id="PF01012">
    <property type="entry name" value="ETF"/>
    <property type="match status" value="1"/>
</dbReference>
<keyword evidence="4" id="KW-0813">Transport</keyword>
<comment type="similarity">
    <text evidence="2">Belongs to the ETF beta-subunit/FixA family.</text>
</comment>
<evidence type="ECO:0000313" key="8">
    <source>
        <dbReference type="EMBL" id="GAB89130.1"/>
    </source>
</evidence>
<dbReference type="SUPFAM" id="SSF52402">
    <property type="entry name" value="Adenine nucleotide alpha hydrolases-like"/>
    <property type="match status" value="1"/>
</dbReference>
<comment type="caution">
    <text evidence="8">The sequence shown here is derived from an EMBL/GenBank/DDBJ whole genome shotgun (WGS) entry which is preliminary data.</text>
</comment>
<reference evidence="8 9" key="1">
    <citation type="submission" date="2012-08" db="EMBL/GenBank/DDBJ databases">
        <title>Whole genome shotgun sequence of Gordonia rhizosphera NBRC 16068.</title>
        <authorList>
            <person name="Takarada H."/>
            <person name="Isaki S."/>
            <person name="Hosoyama A."/>
            <person name="Tsuchikane K."/>
            <person name="Katsumata H."/>
            <person name="Baba S."/>
            <person name="Ohji S."/>
            <person name="Yamazaki S."/>
            <person name="Fujita N."/>
        </authorList>
    </citation>
    <scope>NUCLEOTIDE SEQUENCE [LARGE SCALE GENOMIC DNA]</scope>
    <source>
        <strain evidence="8 9">NBRC 16068</strain>
    </source>
</reference>
<proteinExistence type="inferred from homology"/>
<evidence type="ECO:0000256" key="5">
    <source>
        <dbReference type="ARBA" id="ARBA00022982"/>
    </source>
</evidence>
<evidence type="ECO:0000256" key="4">
    <source>
        <dbReference type="ARBA" id="ARBA00022448"/>
    </source>
</evidence>
<dbReference type="eggNOG" id="COG2086">
    <property type="taxonomic scope" value="Bacteria"/>
</dbReference>
<evidence type="ECO:0000259" key="7">
    <source>
        <dbReference type="SMART" id="SM00893"/>
    </source>
</evidence>
<dbReference type="PIRSF" id="PIRSF000090">
    <property type="entry name" value="Beta-ETF"/>
    <property type="match status" value="1"/>
</dbReference>
<dbReference type="Gene3D" id="3.40.50.620">
    <property type="entry name" value="HUPs"/>
    <property type="match status" value="1"/>
</dbReference>
<dbReference type="Proteomes" id="UP000008363">
    <property type="component" value="Unassembled WGS sequence"/>
</dbReference>
<keyword evidence="5" id="KW-0249">Electron transport</keyword>
<evidence type="ECO:0000256" key="1">
    <source>
        <dbReference type="ARBA" id="ARBA00001974"/>
    </source>
</evidence>
<comment type="subunit">
    <text evidence="3">Heterodimer of an alpha and a beta subunit.</text>
</comment>
<evidence type="ECO:0000256" key="2">
    <source>
        <dbReference type="ARBA" id="ARBA00007557"/>
    </source>
</evidence>
<gene>
    <name evidence="8" type="primary">etfB</name>
    <name evidence="8" type="ORF">GORHZ_051_00030</name>
</gene>
<dbReference type="SMART" id="SM00893">
    <property type="entry name" value="ETF"/>
    <property type="match status" value="1"/>
</dbReference>
<dbReference type="RefSeq" id="WP_006331043.1">
    <property type="nucleotide sequence ID" value="NZ_BAHC01000051.1"/>
</dbReference>
<protein>
    <submittedName>
        <fullName evidence="8">Electron transfer flavoprotein beta subunit</fullName>
    </submittedName>
</protein>
<evidence type="ECO:0000256" key="6">
    <source>
        <dbReference type="ARBA" id="ARBA00025649"/>
    </source>
</evidence>
<dbReference type="InterPro" id="IPR012255">
    <property type="entry name" value="ETF_b"/>
</dbReference>
<dbReference type="InterPro" id="IPR014729">
    <property type="entry name" value="Rossmann-like_a/b/a_fold"/>
</dbReference>
<comment type="cofactor">
    <cofactor evidence="1">
        <name>FAD</name>
        <dbReference type="ChEBI" id="CHEBI:57692"/>
    </cofactor>
</comment>
<dbReference type="GO" id="GO:0009055">
    <property type="term" value="F:electron transfer activity"/>
    <property type="evidence" value="ECO:0007669"/>
    <property type="project" value="InterPro"/>
</dbReference>
<keyword evidence="9" id="KW-1185">Reference proteome</keyword>
<feature type="domain" description="Electron transfer flavoprotein alpha/beta-subunit N-terminal" evidence="7">
    <location>
        <begin position="23"/>
        <end position="212"/>
    </location>
</feature>
<evidence type="ECO:0000313" key="9">
    <source>
        <dbReference type="Proteomes" id="UP000008363"/>
    </source>
</evidence>
<name>K6VQD8_9ACTN</name>